<evidence type="ECO:0000313" key="2">
    <source>
        <dbReference type="EMBL" id="SHG03997.1"/>
    </source>
</evidence>
<dbReference type="AlphaFoldDB" id="A0A1M5GJV5"/>
<evidence type="ECO:0000313" key="3">
    <source>
        <dbReference type="Proteomes" id="UP000184020"/>
    </source>
</evidence>
<organism evidence="2 3">
    <name type="scientific">Flavobacterium micromati</name>
    <dbReference type="NCBI Taxonomy" id="229205"/>
    <lineage>
        <taxon>Bacteria</taxon>
        <taxon>Pseudomonadati</taxon>
        <taxon>Bacteroidota</taxon>
        <taxon>Flavobacteriia</taxon>
        <taxon>Flavobacteriales</taxon>
        <taxon>Flavobacteriaceae</taxon>
        <taxon>Flavobacterium</taxon>
    </lineage>
</organism>
<reference evidence="3" key="1">
    <citation type="submission" date="2016-11" db="EMBL/GenBank/DDBJ databases">
        <authorList>
            <person name="Varghese N."/>
            <person name="Submissions S."/>
        </authorList>
    </citation>
    <scope>NUCLEOTIDE SEQUENCE [LARGE SCALE GENOMIC DNA]</scope>
    <source>
        <strain evidence="3">DSM 17659</strain>
    </source>
</reference>
<keyword evidence="1" id="KW-0812">Transmembrane</keyword>
<keyword evidence="3" id="KW-1185">Reference proteome</keyword>
<sequence length="213" mass="24959">MDDFIIYSGYLLLLVNLILYSYSFFIKKKGISFYVVFLVFSFLLQMISEVLFLLKMNNLVLFNFFFIGQMVLLGLFYNKLMQTIRQKTFIICSIILGLMVLSVNFFLEPSQFFKFNLFQIALTSLLVVVFAMMHLYNILAGEKEFYYVTIGMIIYLLGSTVLFFVGNLTIGLSTEFKFFTWTLNAILVVLNQLFVLFEWKNSFYKKAVQTKLC</sequence>
<accession>A0A1M5GJV5</accession>
<protein>
    <recommendedName>
        <fullName evidence="4">YhhN-like protein</fullName>
    </recommendedName>
</protein>
<gene>
    <name evidence="2" type="ORF">SAMN05444372_10230</name>
</gene>
<dbReference type="OrthoDB" id="1253476at2"/>
<keyword evidence="1" id="KW-0472">Membrane</keyword>
<keyword evidence="1" id="KW-1133">Transmembrane helix</keyword>
<feature type="transmembrane region" description="Helical" evidence="1">
    <location>
        <begin position="6"/>
        <end position="26"/>
    </location>
</feature>
<proteinExistence type="predicted"/>
<name>A0A1M5GJV5_9FLAO</name>
<dbReference type="Proteomes" id="UP000184020">
    <property type="component" value="Unassembled WGS sequence"/>
</dbReference>
<dbReference type="EMBL" id="FQWF01000002">
    <property type="protein sequence ID" value="SHG03997.1"/>
    <property type="molecule type" value="Genomic_DNA"/>
</dbReference>
<feature type="transmembrane region" description="Helical" evidence="1">
    <location>
        <begin position="145"/>
        <end position="166"/>
    </location>
</feature>
<evidence type="ECO:0008006" key="4">
    <source>
        <dbReference type="Google" id="ProtNLM"/>
    </source>
</evidence>
<feature type="transmembrane region" description="Helical" evidence="1">
    <location>
        <begin position="178"/>
        <end position="197"/>
    </location>
</feature>
<feature type="transmembrane region" description="Helical" evidence="1">
    <location>
        <begin position="89"/>
        <end position="107"/>
    </location>
</feature>
<feature type="transmembrane region" description="Helical" evidence="1">
    <location>
        <begin position="60"/>
        <end position="77"/>
    </location>
</feature>
<feature type="transmembrane region" description="Helical" evidence="1">
    <location>
        <begin position="113"/>
        <end position="133"/>
    </location>
</feature>
<dbReference type="STRING" id="229205.SAMN05444372_10230"/>
<evidence type="ECO:0000256" key="1">
    <source>
        <dbReference type="SAM" id="Phobius"/>
    </source>
</evidence>
<feature type="transmembrane region" description="Helical" evidence="1">
    <location>
        <begin position="33"/>
        <end position="54"/>
    </location>
</feature>